<protein>
    <recommendedName>
        <fullName evidence="2">Transposase DDE domain-containing protein</fullName>
    </recommendedName>
</protein>
<dbReference type="EMBL" id="CP159373">
    <property type="protein sequence ID" value="XCN73414.1"/>
    <property type="molecule type" value="Genomic_DNA"/>
</dbReference>
<evidence type="ECO:0000313" key="1">
    <source>
        <dbReference type="EMBL" id="XCN73414.1"/>
    </source>
</evidence>
<name>A0AAU8LW21_9BACT</name>
<evidence type="ECO:0008006" key="2">
    <source>
        <dbReference type="Google" id="ProtNLM"/>
    </source>
</evidence>
<dbReference type="SUPFAM" id="SSF53098">
    <property type="entry name" value="Ribonuclease H-like"/>
    <property type="match status" value="1"/>
</dbReference>
<accession>A0AAU8LW21</accession>
<proteinExistence type="predicted"/>
<sequence>MDKGCSILGTSQVISQLHSNQIIYYRGRKKNLSDFFNVTCKGTIRKVRVRGGEEITMTVASARLHVKAHGKKRFVIAVKYEDERNYRYLVATDMSWRTEDIIRAYTLRWLVEVFFEDWKLYEGWGQEARQFDEKGSSRSLILSLLFDHCLLLHPEQAARIDNKLPAFTVGSLRRRTQMEGLLEFIQFLLQQDNAGKQLEKLGKKVKEFFQLVPSSKHMSGRDLGRLEATPSLSYKGGVC</sequence>
<dbReference type="InterPro" id="IPR012337">
    <property type="entry name" value="RNaseH-like_sf"/>
</dbReference>
<reference evidence="1" key="1">
    <citation type="journal article" date="2024" name="Syst. Appl. Microbiol.">
        <title>First single-strain enrichments of Electrothrix cable bacteria, description of E. aestuarii sp. nov. and E. rattekaaiensis sp. nov., and proposal of a cable bacteria taxonomy following the rules of the SeqCode.</title>
        <authorList>
            <person name="Plum-Jensen L.E."/>
            <person name="Schramm A."/>
            <person name="Marshall I.P.G."/>
        </authorList>
    </citation>
    <scope>NUCLEOTIDE SEQUENCE</scope>
    <source>
        <strain evidence="1">Rat1</strain>
    </source>
</reference>
<dbReference type="KEGG" id="eaj:Q3M24_01285"/>
<dbReference type="AlphaFoldDB" id="A0AAU8LW21"/>
<gene>
    <name evidence="1" type="ORF">Q3M24_01285</name>
</gene>
<organism evidence="1">
    <name type="scientific">Candidatus Electrothrix aestuarii</name>
    <dbReference type="NCBI Taxonomy" id="3062594"/>
    <lineage>
        <taxon>Bacteria</taxon>
        <taxon>Pseudomonadati</taxon>
        <taxon>Thermodesulfobacteriota</taxon>
        <taxon>Desulfobulbia</taxon>
        <taxon>Desulfobulbales</taxon>
        <taxon>Desulfobulbaceae</taxon>
        <taxon>Candidatus Electrothrix</taxon>
    </lineage>
</organism>
<reference evidence="1" key="2">
    <citation type="submission" date="2024-06" db="EMBL/GenBank/DDBJ databases">
        <authorList>
            <person name="Plum-Jensen L.E."/>
            <person name="Schramm A."/>
            <person name="Marshall I.P.G."/>
        </authorList>
    </citation>
    <scope>NUCLEOTIDE SEQUENCE</scope>
    <source>
        <strain evidence="1">Rat1</strain>
    </source>
</reference>